<evidence type="ECO:0000313" key="3">
    <source>
        <dbReference type="Proteomes" id="UP000294530"/>
    </source>
</evidence>
<dbReference type="InterPro" id="IPR057680">
    <property type="entry name" value="DUF7920"/>
</dbReference>
<gene>
    <name evidence="2" type="ORF">CCR75_009315</name>
</gene>
<protein>
    <recommendedName>
        <fullName evidence="1">DUF7920 domain-containing protein</fullName>
    </recommendedName>
</protein>
<evidence type="ECO:0000259" key="1">
    <source>
        <dbReference type="Pfam" id="PF25536"/>
    </source>
</evidence>
<dbReference type="PANTHER" id="PTHR38566">
    <property type="entry name" value="RNA_LIG_T4_1 DOMAIN-CONTAINING PROTEIN"/>
    <property type="match status" value="1"/>
</dbReference>
<dbReference type="Pfam" id="PF25536">
    <property type="entry name" value="DUF7920"/>
    <property type="match status" value="1"/>
</dbReference>
<accession>A0A976IMB3</accession>
<dbReference type="OrthoDB" id="430647at2759"/>
<dbReference type="GeneID" id="94353027"/>
<dbReference type="RefSeq" id="XP_067823962.1">
    <property type="nucleotide sequence ID" value="XM_067967356.1"/>
</dbReference>
<organism evidence="2 3">
    <name type="scientific">Bremia lactucae</name>
    <name type="common">Lettuce downy mildew</name>
    <dbReference type="NCBI Taxonomy" id="4779"/>
    <lineage>
        <taxon>Eukaryota</taxon>
        <taxon>Sar</taxon>
        <taxon>Stramenopiles</taxon>
        <taxon>Oomycota</taxon>
        <taxon>Peronosporomycetes</taxon>
        <taxon>Peronosporales</taxon>
        <taxon>Peronosporaceae</taxon>
        <taxon>Bremia</taxon>
    </lineage>
</organism>
<proteinExistence type="predicted"/>
<name>A0A976IMB3_BRELC</name>
<evidence type="ECO:0000313" key="2">
    <source>
        <dbReference type="EMBL" id="TDH74464.1"/>
    </source>
</evidence>
<dbReference type="PANTHER" id="PTHR38566:SF1">
    <property type="entry name" value="CHROMOSOME UNDETERMINED SCAFFOLD_18, WHOLE GENOME SHOTGUN SEQUENCE"/>
    <property type="match status" value="1"/>
</dbReference>
<dbReference type="Proteomes" id="UP000294530">
    <property type="component" value="Unassembled WGS sequence"/>
</dbReference>
<dbReference type="EMBL" id="SHOA02000007">
    <property type="protein sequence ID" value="TDH74464.1"/>
    <property type="molecule type" value="Genomic_DNA"/>
</dbReference>
<sequence>MSSAFAALSPRLSNDLCCFMDALEYSQSSNVLMHMRSGRLQLEKFVMMQQSGATSFVQVLEKESWFWKEHLDKAKNDSNVKVQERHVLTDLLPGLQHIHDVKVGRPGKPDDSVYRTSEYARKWQPRGNCLAEWKAKSETYYFPLIRGYRKFSGQEDDGELEKQSEDAEEEMSKYFRKPQSQSKWLIMTSKENGEGGHLAVLKRSDGEFVYVLGSKNTHLVAQSIEDIAKTHEIQTKDGNNSQFFAADLIATAIFKMLLALEPAKQKLLCEFLWQTRTTASFEVLCPRHQHVQLLDYISDDTPVFYGLSLMTLNPPEVAEICVNPVLIYEFMRALGVRTVAYKVFDLNVVELEAAIDCSKNAYKHEGGVYLFLDDEASVIGMQKHKSVWYVCLRAIREKAKTLCRSLLSKKPSKCEAKPLLPIKALEVGKKSLRKRFETIPQFLRISNDVSNAYMTLGEHFLEYLFHQELFQGAATGREQEEKCMQVAKDVSDLFPVVWKRFLDDTGASDVIKQP</sequence>
<dbReference type="KEGG" id="blac:94353027"/>
<feature type="domain" description="DUF7920" evidence="1">
    <location>
        <begin position="192"/>
        <end position="395"/>
    </location>
</feature>
<keyword evidence="3" id="KW-1185">Reference proteome</keyword>
<comment type="caution">
    <text evidence="2">The sequence shown here is derived from an EMBL/GenBank/DDBJ whole genome shotgun (WGS) entry which is preliminary data.</text>
</comment>
<reference evidence="2 3" key="1">
    <citation type="journal article" date="2021" name="Genome Biol.">
        <title>AFLAP: assembly-free linkage analysis pipeline using k-mers from genome sequencing data.</title>
        <authorList>
            <person name="Fletcher K."/>
            <person name="Zhang L."/>
            <person name="Gil J."/>
            <person name="Han R."/>
            <person name="Cavanaugh K."/>
            <person name="Michelmore R."/>
        </authorList>
    </citation>
    <scope>NUCLEOTIDE SEQUENCE [LARGE SCALE GENOMIC DNA]</scope>
    <source>
        <strain evidence="2 3">SF5</strain>
    </source>
</reference>
<dbReference type="AlphaFoldDB" id="A0A976IMB3"/>